<keyword evidence="3" id="KW-1185">Reference proteome</keyword>
<reference evidence="2 3" key="1">
    <citation type="journal article" date="2021" name="Elife">
        <title>Chloroplast acquisition without the gene transfer in kleptoplastic sea slugs, Plakobranchus ocellatus.</title>
        <authorList>
            <person name="Maeda T."/>
            <person name="Takahashi S."/>
            <person name="Yoshida T."/>
            <person name="Shimamura S."/>
            <person name="Takaki Y."/>
            <person name="Nagai Y."/>
            <person name="Toyoda A."/>
            <person name="Suzuki Y."/>
            <person name="Arimoto A."/>
            <person name="Ishii H."/>
            <person name="Satoh N."/>
            <person name="Nishiyama T."/>
            <person name="Hasebe M."/>
            <person name="Maruyama T."/>
            <person name="Minagawa J."/>
            <person name="Obokata J."/>
            <person name="Shigenobu S."/>
        </authorList>
    </citation>
    <scope>NUCLEOTIDE SEQUENCE [LARGE SCALE GENOMIC DNA]</scope>
</reference>
<accession>A0AAV4CDQ6</accession>
<sequence length="186" mass="20365">MKILLALCVALCLAGTWAADDGKVRRCKPVSFTAIGFDPVTLTRYRYSSDVSRSLVLIEDNLSDDWVLTKSKNFVVYNYTNGQCTYTKNHPTLESGSKSARDSATELYKYETSDGRKYTAMTFDIADTVFAGLFDENCVATVATNSKNGVAVSISIFIGANTDNPDFTSLNEKLAITQDPSQCTEA</sequence>
<dbReference type="AlphaFoldDB" id="A0AAV4CDQ6"/>
<name>A0AAV4CDQ6_9GAST</name>
<evidence type="ECO:0000256" key="1">
    <source>
        <dbReference type="SAM" id="SignalP"/>
    </source>
</evidence>
<keyword evidence="1" id="KW-0732">Signal</keyword>
<protein>
    <submittedName>
        <fullName evidence="2">Uncharacterized protein</fullName>
    </submittedName>
</protein>
<dbReference type="EMBL" id="BLXT01006199">
    <property type="protein sequence ID" value="GFO29810.1"/>
    <property type="molecule type" value="Genomic_DNA"/>
</dbReference>
<evidence type="ECO:0000313" key="2">
    <source>
        <dbReference type="EMBL" id="GFO29810.1"/>
    </source>
</evidence>
<dbReference type="Proteomes" id="UP000735302">
    <property type="component" value="Unassembled WGS sequence"/>
</dbReference>
<organism evidence="2 3">
    <name type="scientific">Plakobranchus ocellatus</name>
    <dbReference type="NCBI Taxonomy" id="259542"/>
    <lineage>
        <taxon>Eukaryota</taxon>
        <taxon>Metazoa</taxon>
        <taxon>Spiralia</taxon>
        <taxon>Lophotrochozoa</taxon>
        <taxon>Mollusca</taxon>
        <taxon>Gastropoda</taxon>
        <taxon>Heterobranchia</taxon>
        <taxon>Euthyneura</taxon>
        <taxon>Panpulmonata</taxon>
        <taxon>Sacoglossa</taxon>
        <taxon>Placobranchoidea</taxon>
        <taxon>Plakobranchidae</taxon>
        <taxon>Plakobranchus</taxon>
    </lineage>
</organism>
<evidence type="ECO:0000313" key="3">
    <source>
        <dbReference type="Proteomes" id="UP000735302"/>
    </source>
</evidence>
<gene>
    <name evidence="2" type="ORF">PoB_005631500</name>
</gene>
<feature type="signal peptide" evidence="1">
    <location>
        <begin position="1"/>
        <end position="18"/>
    </location>
</feature>
<feature type="chain" id="PRO_5043338021" evidence="1">
    <location>
        <begin position="19"/>
        <end position="186"/>
    </location>
</feature>
<comment type="caution">
    <text evidence="2">The sequence shown here is derived from an EMBL/GenBank/DDBJ whole genome shotgun (WGS) entry which is preliminary data.</text>
</comment>
<proteinExistence type="predicted"/>